<sequence length="309" mass="34724">MDHQHSHVRVIPRLDKHIREQHAADLGNHYLQFPSHLEILDPGRGRTEHDQSSERLGGRACLESLRDQRDEGEICLWNGNASFQEVAIAQGLLPLDQKPQSPTSTHENRRTKSRDMETSENKGIVKRQKMVSPIRMEQSKVHPGYNTLQSCAWRGNVSGEEKNQSVSLQENTNDWLMRLTSISSNATNIKTSSTSEDSDVCSLSKPSGRVKVSTLSAQNDSALAIDKQLASERTLSEYEGHLNQMTRKRGTVSARTMEPPETSGLSRQSVPSRNKERSHMKKNSTKFLPTPQAANLRLTQTTLTCFNRT</sequence>
<feature type="region of interest" description="Disordered" evidence="1">
    <location>
        <begin position="246"/>
        <end position="290"/>
    </location>
</feature>
<feature type="compositionally biased region" description="Basic and acidic residues" evidence="1">
    <location>
        <begin position="106"/>
        <end position="120"/>
    </location>
</feature>
<evidence type="ECO:0000313" key="2">
    <source>
        <dbReference type="EMBL" id="CAE2243301.1"/>
    </source>
</evidence>
<reference evidence="2" key="1">
    <citation type="submission" date="2021-01" db="EMBL/GenBank/DDBJ databases">
        <authorList>
            <person name="Corre E."/>
            <person name="Pelletier E."/>
            <person name="Niang G."/>
            <person name="Scheremetjew M."/>
            <person name="Finn R."/>
            <person name="Kale V."/>
            <person name="Holt S."/>
            <person name="Cochrane G."/>
            <person name="Meng A."/>
            <person name="Brown T."/>
            <person name="Cohen L."/>
        </authorList>
    </citation>
    <scope>NUCLEOTIDE SEQUENCE</scope>
    <source>
        <strain evidence="2">Isolate 1302-5</strain>
    </source>
</reference>
<dbReference type="AlphaFoldDB" id="A0A7S4MUA4"/>
<evidence type="ECO:0000256" key="1">
    <source>
        <dbReference type="SAM" id="MobiDB-lite"/>
    </source>
</evidence>
<name>A0A7S4MUA4_9STRA</name>
<accession>A0A7S4MUA4</accession>
<dbReference type="EMBL" id="HBKQ01025502">
    <property type="protein sequence ID" value="CAE2243301.1"/>
    <property type="molecule type" value="Transcribed_RNA"/>
</dbReference>
<organism evidence="2">
    <name type="scientific">Odontella aurita</name>
    <dbReference type="NCBI Taxonomy" id="265563"/>
    <lineage>
        <taxon>Eukaryota</taxon>
        <taxon>Sar</taxon>
        <taxon>Stramenopiles</taxon>
        <taxon>Ochrophyta</taxon>
        <taxon>Bacillariophyta</taxon>
        <taxon>Mediophyceae</taxon>
        <taxon>Biddulphiophycidae</taxon>
        <taxon>Eupodiscales</taxon>
        <taxon>Odontellaceae</taxon>
        <taxon>Odontella</taxon>
    </lineage>
</organism>
<feature type="compositionally biased region" description="Polar residues" evidence="1">
    <location>
        <begin position="263"/>
        <end position="272"/>
    </location>
</feature>
<protein>
    <submittedName>
        <fullName evidence="2">Uncharacterized protein</fullName>
    </submittedName>
</protein>
<proteinExistence type="predicted"/>
<feature type="region of interest" description="Disordered" evidence="1">
    <location>
        <begin position="93"/>
        <end position="123"/>
    </location>
</feature>
<gene>
    <name evidence="2" type="ORF">OAUR00152_LOCUS17291</name>
</gene>